<reference evidence="8" key="1">
    <citation type="submission" date="2018-06" db="EMBL/GenBank/DDBJ databases">
        <authorList>
            <person name="Zhirakovskaya E."/>
        </authorList>
    </citation>
    <scope>NUCLEOTIDE SEQUENCE</scope>
</reference>
<keyword evidence="7" id="KW-0627">Porphyrin biosynthesis</keyword>
<name>A0A3B1BXL3_9ZZZZ</name>
<evidence type="ECO:0000256" key="6">
    <source>
        <dbReference type="ARBA" id="ARBA00023239"/>
    </source>
</evidence>
<keyword evidence="5" id="KW-0350">Heme biosynthesis</keyword>
<dbReference type="PROSITE" id="PS00534">
    <property type="entry name" value="FERROCHELATASE"/>
    <property type="match status" value="1"/>
</dbReference>
<dbReference type="PANTHER" id="PTHR11108:SF1">
    <property type="entry name" value="FERROCHELATASE, MITOCHONDRIAL"/>
    <property type="match status" value="1"/>
</dbReference>
<organism evidence="8">
    <name type="scientific">hydrothermal vent metagenome</name>
    <dbReference type="NCBI Taxonomy" id="652676"/>
    <lineage>
        <taxon>unclassified sequences</taxon>
        <taxon>metagenomes</taxon>
        <taxon>ecological metagenomes</taxon>
    </lineage>
</organism>
<dbReference type="InterPro" id="IPR001015">
    <property type="entry name" value="Ferrochelatase"/>
</dbReference>
<gene>
    <name evidence="8" type="ORF">MNBD_GAMMA26-1342</name>
</gene>
<dbReference type="InterPro" id="IPR019772">
    <property type="entry name" value="Ferrochelatase_AS"/>
</dbReference>
<evidence type="ECO:0000256" key="7">
    <source>
        <dbReference type="ARBA" id="ARBA00023244"/>
    </source>
</evidence>
<keyword evidence="3" id="KW-0479">Metal-binding</keyword>
<dbReference type="NCBIfam" id="TIGR00109">
    <property type="entry name" value="hemH"/>
    <property type="match status" value="1"/>
</dbReference>
<keyword evidence="6 8" id="KW-0456">Lyase</keyword>
<comment type="pathway">
    <text evidence="1">Porphyrin-containing compound metabolism; protoheme biosynthesis.</text>
</comment>
<evidence type="ECO:0000256" key="1">
    <source>
        <dbReference type="ARBA" id="ARBA00004744"/>
    </source>
</evidence>
<dbReference type="InterPro" id="IPR033644">
    <property type="entry name" value="Ferrochelatase_C"/>
</dbReference>
<dbReference type="GO" id="GO:0006783">
    <property type="term" value="P:heme biosynthetic process"/>
    <property type="evidence" value="ECO:0007669"/>
    <property type="project" value="UniProtKB-KW"/>
</dbReference>
<dbReference type="SUPFAM" id="SSF53800">
    <property type="entry name" value="Chelatase"/>
    <property type="match status" value="1"/>
</dbReference>
<protein>
    <submittedName>
        <fullName evidence="8">Ferrochelatase, protoheme ferro-lyase</fullName>
        <ecNumber evidence="8">4.99.1.1</ecNumber>
    </submittedName>
</protein>
<dbReference type="HAMAP" id="MF_00323">
    <property type="entry name" value="Ferrochelatase"/>
    <property type="match status" value="1"/>
</dbReference>
<keyword evidence="4" id="KW-0408">Iron</keyword>
<evidence type="ECO:0000256" key="3">
    <source>
        <dbReference type="ARBA" id="ARBA00022723"/>
    </source>
</evidence>
<keyword evidence="2" id="KW-0963">Cytoplasm</keyword>
<sequence>MPFQNHPKITKDTPEHLGVLLVNLGTPNSPSVTDVRRYLKEFLSDPRVVETPRLLWWFILNGIILRTRPKRSAAAYAKVWTDQGSPLMQTSMLQAEALQKSLDGKIDQPIKVALAMRYGNPSIAAGLNRLRQTNAQRVIVLPLYPQYSAATTASIFDAVTTELQSWRRIPELQFVNHYQDDPGYIQALAQSVRTAWEEWGRPERLLMSFHGIPQDYADGGDPYPEECHTTASMLATELGLARDQWEISFQSRMGSKEWIKPYTDETLKAWGRKGVKKVHVICPGFPTDCLETLEEIAIENCGYFTAAGGEKYQYIPALNTAPNHIKFLAELILRHASPLSSGITHPSV</sequence>
<dbReference type="CDD" id="cd03411">
    <property type="entry name" value="Ferrochelatase_N"/>
    <property type="match status" value="1"/>
</dbReference>
<dbReference type="PANTHER" id="PTHR11108">
    <property type="entry name" value="FERROCHELATASE"/>
    <property type="match status" value="1"/>
</dbReference>
<dbReference type="InterPro" id="IPR033659">
    <property type="entry name" value="Ferrochelatase_N"/>
</dbReference>
<dbReference type="CDD" id="cd00419">
    <property type="entry name" value="Ferrochelatase_C"/>
    <property type="match status" value="1"/>
</dbReference>
<dbReference type="UniPathway" id="UPA00252"/>
<dbReference type="EMBL" id="UOFX01000081">
    <property type="protein sequence ID" value="VAX11135.1"/>
    <property type="molecule type" value="Genomic_DNA"/>
</dbReference>
<dbReference type="EC" id="4.99.1.1" evidence="8"/>
<dbReference type="Pfam" id="PF00762">
    <property type="entry name" value="Ferrochelatase"/>
    <property type="match status" value="1"/>
</dbReference>
<evidence type="ECO:0000256" key="4">
    <source>
        <dbReference type="ARBA" id="ARBA00023004"/>
    </source>
</evidence>
<evidence type="ECO:0000256" key="2">
    <source>
        <dbReference type="ARBA" id="ARBA00022490"/>
    </source>
</evidence>
<proteinExistence type="inferred from homology"/>
<dbReference type="FunFam" id="3.40.50.1400:FF:000002">
    <property type="entry name" value="Ferrochelatase"/>
    <property type="match status" value="1"/>
</dbReference>
<dbReference type="AlphaFoldDB" id="A0A3B1BXL3"/>
<dbReference type="Gene3D" id="3.40.50.1400">
    <property type="match status" value="2"/>
</dbReference>
<evidence type="ECO:0000313" key="8">
    <source>
        <dbReference type="EMBL" id="VAX11135.1"/>
    </source>
</evidence>
<dbReference type="GO" id="GO:0046872">
    <property type="term" value="F:metal ion binding"/>
    <property type="evidence" value="ECO:0007669"/>
    <property type="project" value="UniProtKB-KW"/>
</dbReference>
<accession>A0A3B1BXL3</accession>
<dbReference type="GO" id="GO:0004325">
    <property type="term" value="F:ferrochelatase activity"/>
    <property type="evidence" value="ECO:0007669"/>
    <property type="project" value="InterPro"/>
</dbReference>
<evidence type="ECO:0000256" key="5">
    <source>
        <dbReference type="ARBA" id="ARBA00023133"/>
    </source>
</evidence>